<proteinExistence type="predicted"/>
<evidence type="ECO:0000313" key="1">
    <source>
        <dbReference type="EMBL" id="KAA0021559.1"/>
    </source>
</evidence>
<dbReference type="OrthoDB" id="3369793at2"/>
<name>A0A5A7S8N2_9NOCA</name>
<keyword evidence="2" id="KW-1185">Reference proteome</keyword>
<dbReference type="EMBL" id="VLNY01000009">
    <property type="protein sequence ID" value="KAA0021559.1"/>
    <property type="molecule type" value="Genomic_DNA"/>
</dbReference>
<dbReference type="AlphaFoldDB" id="A0A5A7S8N2"/>
<gene>
    <name evidence="1" type="ORF">FOY51_18605</name>
</gene>
<comment type="caution">
    <text evidence="1">The sequence shown here is derived from an EMBL/GenBank/DDBJ whole genome shotgun (WGS) entry which is preliminary data.</text>
</comment>
<evidence type="ECO:0008006" key="3">
    <source>
        <dbReference type="Google" id="ProtNLM"/>
    </source>
</evidence>
<accession>A0A5A7S8N2</accession>
<protein>
    <recommendedName>
        <fullName evidence="3">RiboL-PSP-HEPN domain-containing protein</fullName>
    </recommendedName>
</protein>
<reference evidence="1 2" key="1">
    <citation type="submission" date="2019-07" db="EMBL/GenBank/DDBJ databases">
        <title>Rhodococcus cavernicolus sp. nov., isolated from a cave.</title>
        <authorList>
            <person name="Lee S.D."/>
        </authorList>
    </citation>
    <scope>NUCLEOTIDE SEQUENCE [LARGE SCALE GENOMIC DNA]</scope>
    <source>
        <strain evidence="1 2">C1-24</strain>
    </source>
</reference>
<evidence type="ECO:0000313" key="2">
    <source>
        <dbReference type="Proteomes" id="UP000322244"/>
    </source>
</evidence>
<organism evidence="1 2">
    <name type="scientific">Antrihabitans cavernicola</name>
    <dbReference type="NCBI Taxonomy" id="2495913"/>
    <lineage>
        <taxon>Bacteria</taxon>
        <taxon>Bacillati</taxon>
        <taxon>Actinomycetota</taxon>
        <taxon>Actinomycetes</taxon>
        <taxon>Mycobacteriales</taxon>
        <taxon>Nocardiaceae</taxon>
        <taxon>Antrihabitans</taxon>
    </lineage>
</organism>
<dbReference type="RefSeq" id="WP_149431763.1">
    <property type="nucleotide sequence ID" value="NZ_VLNY01000009.1"/>
</dbReference>
<dbReference type="Proteomes" id="UP000322244">
    <property type="component" value="Unassembled WGS sequence"/>
</dbReference>
<sequence length="228" mass="25092">MNQVPALQTAVDRYSNALAVPTMLEKLHPRKQGNPGNAGALAPAIVLTSISAYEGFAEEFLAILAAHRGQNYAQVAKFVTMNNPTVATFESKLKQLLQWPANQNWEKQFSMSVWDPPREGASTWITQRTLSWNETKDQAEGWMQVRHCLSHGLVRGYRPEIWPGPLKGTVQASGVLRPQKNGKHSLSLHGAESCAHIYRLAAQQLSDAAVGYAALASLNWSNCPDFAL</sequence>